<dbReference type="Gene3D" id="3.30.470.30">
    <property type="entry name" value="DNA ligase/mRNA capping enzyme"/>
    <property type="match status" value="1"/>
</dbReference>
<dbReference type="SUPFAM" id="SSF56091">
    <property type="entry name" value="DNA ligase/mRNA capping enzyme, catalytic domain"/>
    <property type="match status" value="1"/>
</dbReference>
<dbReference type="Pfam" id="PF01068">
    <property type="entry name" value="DNA_ligase_A_M"/>
    <property type="match status" value="1"/>
</dbReference>
<dbReference type="AlphaFoldDB" id="A0A0S4PXS5"/>
<dbReference type="PROSITE" id="PS00333">
    <property type="entry name" value="DNA_LIGASE_A2"/>
    <property type="match status" value="1"/>
</dbReference>
<dbReference type="Pfam" id="PF14743">
    <property type="entry name" value="DNA_ligase_OB_2"/>
    <property type="match status" value="1"/>
</dbReference>
<proteinExistence type="predicted"/>
<evidence type="ECO:0000256" key="5">
    <source>
        <dbReference type="ARBA" id="ARBA00023204"/>
    </source>
</evidence>
<evidence type="ECO:0000256" key="3">
    <source>
        <dbReference type="ARBA" id="ARBA00022705"/>
    </source>
</evidence>
<dbReference type="InterPro" id="IPR012310">
    <property type="entry name" value="DNA_ligase_ATP-dep_cent"/>
</dbReference>
<dbReference type="GO" id="GO:0006281">
    <property type="term" value="P:DNA repair"/>
    <property type="evidence" value="ECO:0007669"/>
    <property type="project" value="UniProtKB-KW"/>
</dbReference>
<comment type="catalytic activity">
    <reaction evidence="6">
        <text>ATP + (deoxyribonucleotide)n-3'-hydroxyl + 5'-phospho-(deoxyribonucleotide)m = (deoxyribonucleotide)n+m + AMP + diphosphate.</text>
        <dbReference type="EC" id="6.5.1.1"/>
    </reaction>
</comment>
<dbReference type="GO" id="GO:0005524">
    <property type="term" value="F:ATP binding"/>
    <property type="evidence" value="ECO:0007669"/>
    <property type="project" value="InterPro"/>
</dbReference>
<dbReference type="GO" id="GO:0006310">
    <property type="term" value="P:DNA recombination"/>
    <property type="evidence" value="ECO:0007669"/>
    <property type="project" value="InterPro"/>
</dbReference>
<dbReference type="NCBIfam" id="NF006592">
    <property type="entry name" value="PRK09125.1"/>
    <property type="match status" value="1"/>
</dbReference>
<feature type="domain" description="ATP-dependent DNA ligase family profile" evidence="7">
    <location>
        <begin position="167"/>
        <end position="285"/>
    </location>
</feature>
<evidence type="ECO:0000256" key="4">
    <source>
        <dbReference type="ARBA" id="ARBA00022763"/>
    </source>
</evidence>
<keyword evidence="4" id="KW-0227">DNA damage</keyword>
<accession>A0A0S4PXS5</accession>
<dbReference type="SUPFAM" id="SSF50249">
    <property type="entry name" value="Nucleic acid-binding proteins"/>
    <property type="match status" value="1"/>
</dbReference>
<dbReference type="PANTHER" id="PTHR47810">
    <property type="entry name" value="DNA LIGASE"/>
    <property type="match status" value="1"/>
</dbReference>
<evidence type="ECO:0000256" key="1">
    <source>
        <dbReference type="ARBA" id="ARBA00001968"/>
    </source>
</evidence>
<dbReference type="PATRIC" id="fig|76936.10.peg.1786"/>
<gene>
    <name evidence="8" type="ORF">BN2458_PEG1831</name>
</gene>
<evidence type="ECO:0000313" key="8">
    <source>
        <dbReference type="EMBL" id="CUU40714.1"/>
    </source>
</evidence>
<dbReference type="Gene3D" id="2.40.50.140">
    <property type="entry name" value="Nucleic acid-binding proteins"/>
    <property type="match status" value="1"/>
</dbReference>
<dbReference type="Proteomes" id="UP000064525">
    <property type="component" value="Chromosome I"/>
</dbReference>
<evidence type="ECO:0000259" key="7">
    <source>
        <dbReference type="PROSITE" id="PS50160"/>
    </source>
</evidence>
<name>A0A0S4PXS5_9HELI</name>
<dbReference type="InterPro" id="IPR029319">
    <property type="entry name" value="DNA_ligase_OB"/>
</dbReference>
<dbReference type="PROSITE" id="PS50160">
    <property type="entry name" value="DNA_LIGASE_A3"/>
    <property type="match status" value="1"/>
</dbReference>
<dbReference type="CDD" id="cd07896">
    <property type="entry name" value="Adenylation_kDNA_ligase_like"/>
    <property type="match status" value="1"/>
</dbReference>
<dbReference type="CDD" id="cd08041">
    <property type="entry name" value="OBF_kDNA_ligase_like"/>
    <property type="match status" value="1"/>
</dbReference>
<dbReference type="InterPro" id="IPR016059">
    <property type="entry name" value="DNA_ligase_ATP-dep_CS"/>
</dbReference>
<evidence type="ECO:0000256" key="6">
    <source>
        <dbReference type="ARBA" id="ARBA00034003"/>
    </source>
</evidence>
<sequence>MTINARKLRLFSVFGLSHLAFRFYFYFMRPYFALKSCFYLTSPMQTLIQKLKNILVAIPHVFLCVLLPCTLNSHLFAKAYEPLLLSDFAPYADKLDLSQPAQWLVSEKLDGVRGLWDGERMHFRSGKTMPLPQAFSANFPPFALDGELYSPHLHFNEIISILKNPARQDEITELKYYVFDVPFASGGLMERLNILKQYLESHPHNFIEIIPQTPLEILDSVYTRLESITQNGGEGLVIRSALAPYESKRSKNAFKLKKSKDAECEVVAHTEGKGKYSGMLGALVCRYNGTSFKIGSGLSDETRRNPPKIGTIITFKYQSLTPRGIPRFPVFWRIKEGE</sequence>
<comment type="cofactor">
    <cofactor evidence="1">
        <name>a divalent metal cation</name>
        <dbReference type="ChEBI" id="CHEBI:60240"/>
    </cofactor>
</comment>
<keyword evidence="3" id="KW-0235">DNA replication</keyword>
<dbReference type="GO" id="GO:0003910">
    <property type="term" value="F:DNA ligase (ATP) activity"/>
    <property type="evidence" value="ECO:0007669"/>
    <property type="project" value="UniProtKB-EC"/>
</dbReference>
<organism evidence="8 9">
    <name type="scientific">Helicobacter typhlonius</name>
    <dbReference type="NCBI Taxonomy" id="76936"/>
    <lineage>
        <taxon>Bacteria</taxon>
        <taxon>Pseudomonadati</taxon>
        <taxon>Campylobacterota</taxon>
        <taxon>Epsilonproteobacteria</taxon>
        <taxon>Campylobacterales</taxon>
        <taxon>Helicobacteraceae</taxon>
        <taxon>Helicobacter</taxon>
    </lineage>
</organism>
<evidence type="ECO:0000256" key="2">
    <source>
        <dbReference type="ARBA" id="ARBA00022598"/>
    </source>
</evidence>
<dbReference type="GO" id="GO:0006260">
    <property type="term" value="P:DNA replication"/>
    <property type="evidence" value="ECO:0007669"/>
    <property type="project" value="UniProtKB-KW"/>
</dbReference>
<dbReference type="EC" id="6.5.1.1" evidence="8"/>
<protein>
    <submittedName>
        <fullName evidence="8">DNA ligase (ATP)</fullName>
        <ecNumber evidence="8">6.5.1.1</ecNumber>
    </submittedName>
</protein>
<dbReference type="PANTHER" id="PTHR47810:SF1">
    <property type="entry name" value="DNA LIGASE B"/>
    <property type="match status" value="1"/>
</dbReference>
<keyword evidence="2 8" id="KW-0436">Ligase</keyword>
<dbReference type="KEGG" id="hty:BN2458_PEG1831"/>
<dbReference type="RefSeq" id="WP_236096372.1">
    <property type="nucleotide sequence ID" value="NZ_CAJTQN010000001.1"/>
</dbReference>
<keyword evidence="5" id="KW-0234">DNA repair</keyword>
<reference evidence="9" key="1">
    <citation type="submission" date="2015-11" db="EMBL/GenBank/DDBJ databases">
        <authorList>
            <person name="Anvar S.Y."/>
        </authorList>
    </citation>
    <scope>NUCLEOTIDE SEQUENCE [LARGE SCALE GENOMIC DNA]</scope>
</reference>
<dbReference type="Gene3D" id="3.30.1490.70">
    <property type="match status" value="1"/>
</dbReference>
<dbReference type="EMBL" id="LN907858">
    <property type="protein sequence ID" value="CUU40714.1"/>
    <property type="molecule type" value="Genomic_DNA"/>
</dbReference>
<dbReference type="InterPro" id="IPR012340">
    <property type="entry name" value="NA-bd_OB-fold"/>
</dbReference>
<dbReference type="InterPro" id="IPR050326">
    <property type="entry name" value="NAD_dep_DNA_ligaseB"/>
</dbReference>
<evidence type="ECO:0000313" key="9">
    <source>
        <dbReference type="Proteomes" id="UP000064525"/>
    </source>
</evidence>